<dbReference type="InterPro" id="IPR016181">
    <property type="entry name" value="Acyl_CoA_acyltransferase"/>
</dbReference>
<dbReference type="AlphaFoldDB" id="A0A0N1HBZ0"/>
<dbReference type="EMBL" id="LFJN01000008">
    <property type="protein sequence ID" value="KPI42034.1"/>
    <property type="molecule type" value="Genomic_DNA"/>
</dbReference>
<dbReference type="InterPro" id="IPR052523">
    <property type="entry name" value="Trichothecene_AcTrans"/>
</dbReference>
<gene>
    <name evidence="3" type="ORF">AB675_5304</name>
</gene>
<dbReference type="GeneID" id="28737388"/>
<dbReference type="Proteomes" id="UP000038010">
    <property type="component" value="Unassembled WGS sequence"/>
</dbReference>
<feature type="domain" description="N-acetyltransferase" evidence="2">
    <location>
        <begin position="81"/>
        <end position="247"/>
    </location>
</feature>
<proteinExistence type="predicted"/>
<keyword evidence="4" id="KW-1185">Reference proteome</keyword>
<sequence>MTNLETDTARSGPAHQPIGSLERLRQDQRTIEEVARTISLSFSHDPLVAWVRPGAPPWGTLDPSIQRWQMDRVKTSLRDCLLFRLRQQHDAGSDTDSAFGAVAIVHPPQNRKQSSWYQAVEDQWFRFCNYVNPIVDPGADTKRLQTMMEEHDRNLDRLRTAFAPREMWYLEVIAVRPALQGRGIGKRLLNEVLSEISRDGPAVVVLESTSLESKRLYERCGFEVIEEVVLADAGDQVKVWLMSWNTGP</sequence>
<dbReference type="PANTHER" id="PTHR42791:SF1">
    <property type="entry name" value="N-ACETYLTRANSFERASE DOMAIN-CONTAINING PROTEIN"/>
    <property type="match status" value="1"/>
</dbReference>
<reference evidence="3 4" key="1">
    <citation type="submission" date="2015-06" db="EMBL/GenBank/DDBJ databases">
        <title>Draft genome of the ant-associated black yeast Phialophora attae CBS 131958.</title>
        <authorList>
            <person name="Moreno L.F."/>
            <person name="Stielow B.J."/>
            <person name="de Hoog S."/>
            <person name="Vicente V.A."/>
            <person name="Weiss V.A."/>
            <person name="de Vries M."/>
            <person name="Cruz L.M."/>
            <person name="Souza E.M."/>
        </authorList>
    </citation>
    <scope>NUCLEOTIDE SEQUENCE [LARGE SCALE GENOMIC DNA]</scope>
    <source>
        <strain evidence="3 4">CBS 131958</strain>
    </source>
</reference>
<dbReference type="Pfam" id="PF13673">
    <property type="entry name" value="Acetyltransf_10"/>
    <property type="match status" value="1"/>
</dbReference>
<dbReference type="OrthoDB" id="2832510at2759"/>
<dbReference type="PANTHER" id="PTHR42791">
    <property type="entry name" value="GNAT FAMILY ACETYLTRANSFERASE"/>
    <property type="match status" value="1"/>
</dbReference>
<accession>A0A0N1HBZ0</accession>
<dbReference type="GO" id="GO:0016747">
    <property type="term" value="F:acyltransferase activity, transferring groups other than amino-acyl groups"/>
    <property type="evidence" value="ECO:0007669"/>
    <property type="project" value="InterPro"/>
</dbReference>
<evidence type="ECO:0000256" key="1">
    <source>
        <dbReference type="SAM" id="MobiDB-lite"/>
    </source>
</evidence>
<name>A0A0N1HBZ0_9EURO</name>
<dbReference type="CDD" id="cd04301">
    <property type="entry name" value="NAT_SF"/>
    <property type="match status" value="1"/>
</dbReference>
<evidence type="ECO:0000259" key="2">
    <source>
        <dbReference type="PROSITE" id="PS51186"/>
    </source>
</evidence>
<feature type="region of interest" description="Disordered" evidence="1">
    <location>
        <begin position="1"/>
        <end position="22"/>
    </location>
</feature>
<dbReference type="Gene3D" id="3.40.630.30">
    <property type="match status" value="1"/>
</dbReference>
<evidence type="ECO:0000313" key="3">
    <source>
        <dbReference type="EMBL" id="KPI42034.1"/>
    </source>
</evidence>
<protein>
    <recommendedName>
        <fullName evidence="2">N-acetyltransferase domain-containing protein</fullName>
    </recommendedName>
</protein>
<comment type="caution">
    <text evidence="3">The sequence shown here is derived from an EMBL/GenBank/DDBJ whole genome shotgun (WGS) entry which is preliminary data.</text>
</comment>
<dbReference type="SUPFAM" id="SSF55729">
    <property type="entry name" value="Acyl-CoA N-acyltransferases (Nat)"/>
    <property type="match status" value="1"/>
</dbReference>
<organism evidence="3 4">
    <name type="scientific">Cyphellophora attinorum</name>
    <dbReference type="NCBI Taxonomy" id="1664694"/>
    <lineage>
        <taxon>Eukaryota</taxon>
        <taxon>Fungi</taxon>
        <taxon>Dikarya</taxon>
        <taxon>Ascomycota</taxon>
        <taxon>Pezizomycotina</taxon>
        <taxon>Eurotiomycetes</taxon>
        <taxon>Chaetothyriomycetidae</taxon>
        <taxon>Chaetothyriales</taxon>
        <taxon>Cyphellophoraceae</taxon>
        <taxon>Cyphellophora</taxon>
    </lineage>
</organism>
<dbReference type="InterPro" id="IPR000182">
    <property type="entry name" value="GNAT_dom"/>
</dbReference>
<dbReference type="PROSITE" id="PS51186">
    <property type="entry name" value="GNAT"/>
    <property type="match status" value="1"/>
</dbReference>
<dbReference type="VEuPathDB" id="FungiDB:AB675_5304"/>
<dbReference type="RefSeq" id="XP_018001997.1">
    <property type="nucleotide sequence ID" value="XM_018145508.1"/>
</dbReference>
<evidence type="ECO:0000313" key="4">
    <source>
        <dbReference type="Proteomes" id="UP000038010"/>
    </source>
</evidence>